<dbReference type="InterPro" id="IPR030400">
    <property type="entry name" value="Sedolisin_dom"/>
</dbReference>
<dbReference type="GO" id="GO:0046872">
    <property type="term" value="F:metal ion binding"/>
    <property type="evidence" value="ECO:0007669"/>
    <property type="project" value="UniProtKB-KW"/>
</dbReference>
<sequence length="730" mass="75988">MLHAVNAAQRATVPNSHPALIAGLKTTGDVPDTMRVMHLQVVLKPSDDQLARLETLVAAQHDPASPTFHHWLTPEQYGKRFGLADSDIDAVRAWLVSEGFTVHAVYPNKTQIDFSGDAGLVRKAFRAPLRVYADGAAKHIANANDIAVPAALSPVIAGVLGLHDFHPVPQHLKARVLDGAPGAPGARLRPTDASRAAMAASPMAVTFESGTRGLVPDDLIKMYGADGLRAQGITGKGVTIAVVEDNDMVPADWSNFTKQFHLDGYGGTFTQFQPQVDGMANCLDGNAVSGIQADDEETLLDAEWATAMAPGAHIEVATCADADAAGKPVNDNFFGGVYMAASNLVNGSARPDIISASYGFGEHDVDAASKTAFDLMWAQADAEGIAVFVSTGDSGANASWNGAVIRGYGINANAVATSPHVTAVGGTDTADVLDGTTAKYFSRKAGPNYGTLTGYVPEIPWNQSCGNEVAAATQFGGFPGAVAFCKYLIKYDQQGWYVTSEGASGGPSIVDGKPAWQRIVHGAAKDQSRDIPDVALFAGSYGEHTYAVVCTAQYPCTPGFTTPIEVTGGTSLSSPLFAGLQALVEQGLAKRGVPSRQGNAAPTLYALAQAEYGGPSGKAPASLARCSADNGRDGTQACVFHNITRGSIATECLQSIPSGVATSQCYFIGTIDHGDIQIGLSSTDAKKYNDRTAAYVAQPGWSFASGLGSVNAANLLNAWAAFDGVPPATH</sequence>
<evidence type="ECO:0000256" key="5">
    <source>
        <dbReference type="ARBA" id="ARBA00022825"/>
    </source>
</evidence>
<comment type="caution">
    <text evidence="8">Lacks conserved residue(s) required for the propagation of feature annotation.</text>
</comment>
<dbReference type="PROSITE" id="PS51695">
    <property type="entry name" value="SEDOLISIN"/>
    <property type="match status" value="1"/>
</dbReference>
<evidence type="ECO:0000259" key="9">
    <source>
        <dbReference type="PROSITE" id="PS51695"/>
    </source>
</evidence>
<dbReference type="SUPFAM" id="SSF54897">
    <property type="entry name" value="Protease propeptides/inhibitors"/>
    <property type="match status" value="1"/>
</dbReference>
<dbReference type="SUPFAM" id="SSF52743">
    <property type="entry name" value="Subtilisin-like"/>
    <property type="match status" value="1"/>
</dbReference>
<feature type="domain" description="Peptidase S53" evidence="9">
    <location>
        <begin position="213"/>
        <end position="722"/>
    </location>
</feature>
<dbReference type="InterPro" id="IPR036852">
    <property type="entry name" value="Peptidase_S8/S53_dom_sf"/>
</dbReference>
<accession>A0A0F3KY88</accession>
<evidence type="ECO:0000256" key="2">
    <source>
        <dbReference type="ARBA" id="ARBA00022670"/>
    </source>
</evidence>
<evidence type="ECO:0000256" key="6">
    <source>
        <dbReference type="ARBA" id="ARBA00022837"/>
    </source>
</evidence>
<keyword evidence="6" id="KW-0106">Calcium</keyword>
<dbReference type="PROSITE" id="PS00138">
    <property type="entry name" value="SUBTILASE_SER"/>
    <property type="match status" value="1"/>
</dbReference>
<comment type="caution">
    <text evidence="10">The sequence shown here is derived from an EMBL/GenBank/DDBJ whole genome shotgun (WGS) entry which is preliminary data.</text>
</comment>
<keyword evidence="2 8" id="KW-0645">Protease</keyword>
<protein>
    <recommendedName>
        <fullName evidence="9">Peptidase S53 domain-containing protein</fullName>
    </recommendedName>
</protein>
<keyword evidence="4 8" id="KW-0378">Hydrolase</keyword>
<feature type="active site" description="Charge relay system" evidence="8">
    <location>
        <position position="297"/>
    </location>
</feature>
<dbReference type="GO" id="GO:0006508">
    <property type="term" value="P:proteolysis"/>
    <property type="evidence" value="ECO:0007669"/>
    <property type="project" value="UniProtKB-KW"/>
</dbReference>
<evidence type="ECO:0000256" key="3">
    <source>
        <dbReference type="ARBA" id="ARBA00022723"/>
    </source>
</evidence>
<dbReference type="Proteomes" id="UP000033651">
    <property type="component" value="Unassembled WGS sequence"/>
</dbReference>
<feature type="active site" description="Charge relay system" evidence="8">
    <location>
        <position position="301"/>
    </location>
</feature>
<dbReference type="GO" id="GO:0004252">
    <property type="term" value="F:serine-type endopeptidase activity"/>
    <property type="evidence" value="ECO:0007669"/>
    <property type="project" value="UniProtKB-UniRule"/>
</dbReference>
<evidence type="ECO:0000313" key="10">
    <source>
        <dbReference type="EMBL" id="KJV36111.1"/>
    </source>
</evidence>
<dbReference type="AlphaFoldDB" id="A0A0F3KY88"/>
<dbReference type="InterPro" id="IPR015366">
    <property type="entry name" value="S53_propep"/>
</dbReference>
<dbReference type="Pfam" id="PF09286">
    <property type="entry name" value="Pro-kuma_activ"/>
    <property type="match status" value="1"/>
</dbReference>
<dbReference type="SMART" id="SM00944">
    <property type="entry name" value="Pro-kuma_activ"/>
    <property type="match status" value="1"/>
</dbReference>
<dbReference type="EMBL" id="JZRB01000013">
    <property type="protein sequence ID" value="KJV36111.1"/>
    <property type="molecule type" value="Genomic_DNA"/>
</dbReference>
<dbReference type="Gene3D" id="3.40.50.200">
    <property type="entry name" value="Peptidase S8/S53 domain"/>
    <property type="match status" value="1"/>
</dbReference>
<name>A0A0F3KY88_9GAMM</name>
<evidence type="ECO:0000313" key="11">
    <source>
        <dbReference type="Proteomes" id="UP000033651"/>
    </source>
</evidence>
<gene>
    <name evidence="10" type="ORF">VI08_06455</name>
</gene>
<keyword evidence="11" id="KW-1185">Reference proteome</keyword>
<dbReference type="CDD" id="cd11377">
    <property type="entry name" value="Pro-peptidase_S53"/>
    <property type="match status" value="1"/>
</dbReference>
<evidence type="ECO:0000256" key="8">
    <source>
        <dbReference type="PROSITE-ProRule" id="PRU01032"/>
    </source>
</evidence>
<evidence type="ECO:0000256" key="4">
    <source>
        <dbReference type="ARBA" id="ARBA00022801"/>
    </source>
</evidence>
<evidence type="ECO:0000256" key="1">
    <source>
        <dbReference type="ARBA" id="ARBA00001913"/>
    </source>
</evidence>
<keyword evidence="5 8" id="KW-0720">Serine protease</keyword>
<reference evidence="10 11" key="1">
    <citation type="submission" date="2015-03" db="EMBL/GenBank/DDBJ databases">
        <title>Draft genome sequence of Luteibacter yeojuensis strain SU11.</title>
        <authorList>
            <person name="Sulaiman J."/>
            <person name="Priya K."/>
            <person name="Chan K.-G."/>
        </authorList>
    </citation>
    <scope>NUCLEOTIDE SEQUENCE [LARGE SCALE GENOMIC DNA]</scope>
    <source>
        <strain evidence="10 11">SU11</strain>
    </source>
</reference>
<keyword evidence="3" id="KW-0479">Metal-binding</keyword>
<proteinExistence type="predicted"/>
<keyword evidence="7" id="KW-0865">Zymogen</keyword>
<dbReference type="PANTHER" id="PTHR14218:SF15">
    <property type="entry name" value="TRIPEPTIDYL-PEPTIDASE 1"/>
    <property type="match status" value="1"/>
</dbReference>
<feature type="active site" description="Charge relay system" evidence="8">
    <location>
        <position position="571"/>
    </location>
</feature>
<dbReference type="PATRIC" id="fig|345309.4.peg.478"/>
<dbReference type="InterPro" id="IPR023828">
    <property type="entry name" value="Peptidase_S8_Ser-AS"/>
</dbReference>
<dbReference type="GO" id="GO:0008240">
    <property type="term" value="F:tripeptidyl-peptidase activity"/>
    <property type="evidence" value="ECO:0007669"/>
    <property type="project" value="TreeGrafter"/>
</dbReference>
<comment type="cofactor">
    <cofactor evidence="1">
        <name>Ca(2+)</name>
        <dbReference type="ChEBI" id="CHEBI:29108"/>
    </cofactor>
</comment>
<dbReference type="PANTHER" id="PTHR14218">
    <property type="entry name" value="PROTEASE S8 TRIPEPTIDYL PEPTIDASE I CLN2"/>
    <property type="match status" value="1"/>
</dbReference>
<organism evidence="10 11">
    <name type="scientific">Luteibacter yeojuensis</name>
    <dbReference type="NCBI Taxonomy" id="345309"/>
    <lineage>
        <taxon>Bacteria</taxon>
        <taxon>Pseudomonadati</taxon>
        <taxon>Pseudomonadota</taxon>
        <taxon>Gammaproteobacteria</taxon>
        <taxon>Lysobacterales</taxon>
        <taxon>Rhodanobacteraceae</taxon>
        <taxon>Luteibacter</taxon>
    </lineage>
</organism>
<dbReference type="InterPro" id="IPR050819">
    <property type="entry name" value="Tripeptidyl-peptidase_I"/>
</dbReference>
<evidence type="ECO:0000256" key="7">
    <source>
        <dbReference type="ARBA" id="ARBA00023145"/>
    </source>
</evidence>